<evidence type="ECO:0000313" key="3">
    <source>
        <dbReference type="EMBL" id="GAA3566023.1"/>
    </source>
</evidence>
<feature type="region of interest" description="Disordered" evidence="1">
    <location>
        <begin position="44"/>
        <end position="64"/>
    </location>
</feature>
<feature type="domain" description="DUF305" evidence="2">
    <location>
        <begin position="1"/>
        <end position="125"/>
    </location>
</feature>
<evidence type="ECO:0000256" key="1">
    <source>
        <dbReference type="SAM" id="MobiDB-lite"/>
    </source>
</evidence>
<organism evidence="3 4">
    <name type="scientific">Microlunatus spumicola</name>
    <dbReference type="NCBI Taxonomy" id="81499"/>
    <lineage>
        <taxon>Bacteria</taxon>
        <taxon>Bacillati</taxon>
        <taxon>Actinomycetota</taxon>
        <taxon>Actinomycetes</taxon>
        <taxon>Propionibacteriales</taxon>
        <taxon>Propionibacteriaceae</taxon>
        <taxon>Microlunatus</taxon>
    </lineage>
</organism>
<accession>A0ABP6XEP7</accession>
<reference evidence="4" key="1">
    <citation type="journal article" date="2019" name="Int. J. Syst. Evol. Microbiol.">
        <title>The Global Catalogue of Microorganisms (GCM) 10K type strain sequencing project: providing services to taxonomists for standard genome sequencing and annotation.</title>
        <authorList>
            <consortium name="The Broad Institute Genomics Platform"/>
            <consortium name="The Broad Institute Genome Sequencing Center for Infectious Disease"/>
            <person name="Wu L."/>
            <person name="Ma J."/>
        </authorList>
    </citation>
    <scope>NUCLEOTIDE SEQUENCE [LARGE SCALE GENOMIC DNA]</scope>
    <source>
        <strain evidence="4">JCM 16540</strain>
    </source>
</reference>
<dbReference type="PANTHER" id="PTHR36933:SF1">
    <property type="entry name" value="SLL0788 PROTEIN"/>
    <property type="match status" value="1"/>
</dbReference>
<gene>
    <name evidence="3" type="ORF">GCM10022197_22370</name>
</gene>
<dbReference type="Gene3D" id="1.20.1260.10">
    <property type="match status" value="1"/>
</dbReference>
<evidence type="ECO:0000259" key="2">
    <source>
        <dbReference type="Pfam" id="PF03713"/>
    </source>
</evidence>
<sequence>MSELVLEQKGLPPALSALAVELRENRSTGTDQLQAWVAERGEPVTADAPHDHGGGGDGIATPTQMDALDSATGAAAQALYVEMMTKHHRGAVAAAQDEIAHGKSPALLEFAQMVLRTREAELTVLLDAAAAVPATTPNPDATPR</sequence>
<comment type="caution">
    <text evidence="3">The sequence shown here is derived from an EMBL/GenBank/DDBJ whole genome shotgun (WGS) entry which is preliminary data.</text>
</comment>
<name>A0ABP6XEP7_9ACTN</name>
<proteinExistence type="predicted"/>
<protein>
    <recommendedName>
        <fullName evidence="2">DUF305 domain-containing protein</fullName>
    </recommendedName>
</protein>
<dbReference type="InterPro" id="IPR005183">
    <property type="entry name" value="DUF305_CopM-like"/>
</dbReference>
<dbReference type="Pfam" id="PF03713">
    <property type="entry name" value="DUF305"/>
    <property type="match status" value="1"/>
</dbReference>
<keyword evidence="4" id="KW-1185">Reference proteome</keyword>
<dbReference type="PANTHER" id="PTHR36933">
    <property type="entry name" value="SLL0788 PROTEIN"/>
    <property type="match status" value="1"/>
</dbReference>
<dbReference type="EMBL" id="BAAAYR010000002">
    <property type="protein sequence ID" value="GAA3566023.1"/>
    <property type="molecule type" value="Genomic_DNA"/>
</dbReference>
<dbReference type="Proteomes" id="UP001500767">
    <property type="component" value="Unassembled WGS sequence"/>
</dbReference>
<evidence type="ECO:0000313" key="4">
    <source>
        <dbReference type="Proteomes" id="UP001500767"/>
    </source>
</evidence>
<dbReference type="InterPro" id="IPR012347">
    <property type="entry name" value="Ferritin-like"/>
</dbReference>